<organism evidence="1 2">
    <name type="scientific">Vairimorpha necatrix</name>
    <dbReference type="NCBI Taxonomy" id="6039"/>
    <lineage>
        <taxon>Eukaryota</taxon>
        <taxon>Fungi</taxon>
        <taxon>Fungi incertae sedis</taxon>
        <taxon>Microsporidia</taxon>
        <taxon>Nosematidae</taxon>
        <taxon>Vairimorpha</taxon>
    </lineage>
</organism>
<name>A0AAX4JEP9_9MICR</name>
<dbReference type="EMBL" id="CP142733">
    <property type="protein sequence ID" value="WUR04366.1"/>
    <property type="molecule type" value="Genomic_DNA"/>
</dbReference>
<sequence length="326" mass="39780">MNKLTEILEKCRDKNYLNQNKTFIREYLKQRKSLENLKYELNGKKNYLVLNILEKIDFDFHLVIPSFEKKYITQYMYSSIFWMYKKAYIDKKQLEKIQENFKIMKNYTKMFEDTENHFLLFRIENDRKLQKIIKEDYNIKNITNIKINPNFTGDYLFILNVDSLFDLSKYNDYEIEDSKELISRIKHEFNKFSLQEEGELYNLNRIKGKFHYSTLLFNKVDRLLNNKFSKVYSNILQVKRKGIEVKLASECSLSQMLAEITFFKYENILNEDLITIKDKTEAYRRIFKENEGKRIVVFGENEEIEYEKKVWYIDMKYLNIFNKQTL</sequence>
<dbReference type="GeneID" id="90542197"/>
<evidence type="ECO:0000313" key="1">
    <source>
        <dbReference type="EMBL" id="WUR04366.1"/>
    </source>
</evidence>
<evidence type="ECO:0000313" key="2">
    <source>
        <dbReference type="Proteomes" id="UP001334084"/>
    </source>
</evidence>
<dbReference type="RefSeq" id="XP_065330511.1">
    <property type="nucleotide sequence ID" value="XM_065474439.1"/>
</dbReference>
<keyword evidence="2" id="KW-1185">Reference proteome</keyword>
<dbReference type="KEGG" id="vnx:VNE69_08121"/>
<proteinExistence type="predicted"/>
<protein>
    <submittedName>
        <fullName evidence="1">Uncharacterized protein</fullName>
    </submittedName>
</protein>
<dbReference type="AlphaFoldDB" id="A0AAX4JEP9"/>
<gene>
    <name evidence="1" type="ORF">VNE69_08121</name>
</gene>
<dbReference type="Proteomes" id="UP001334084">
    <property type="component" value="Chromosome 8"/>
</dbReference>
<accession>A0AAX4JEP9</accession>
<reference evidence="1" key="1">
    <citation type="journal article" date="2024" name="BMC Genomics">
        <title>Functional annotation of a divergent genome using sequence and structure-based similarity.</title>
        <authorList>
            <person name="Svedberg D."/>
            <person name="Winiger R.R."/>
            <person name="Berg A."/>
            <person name="Sharma H."/>
            <person name="Tellgren-Roth C."/>
            <person name="Debrunner-Vossbrinck B.A."/>
            <person name="Vossbrinck C.R."/>
            <person name="Barandun J."/>
        </authorList>
    </citation>
    <scope>NUCLEOTIDE SEQUENCE</scope>
    <source>
        <strain evidence="1">Illinois isolate</strain>
    </source>
</reference>